<gene>
    <name evidence="1" type="ORF">DFH08DRAFT_1074973</name>
</gene>
<comment type="caution">
    <text evidence="1">The sequence shown here is derived from an EMBL/GenBank/DDBJ whole genome shotgun (WGS) entry which is preliminary data.</text>
</comment>
<dbReference type="EMBL" id="JARIHO010000006">
    <property type="protein sequence ID" value="KAJ7359541.1"/>
    <property type="molecule type" value="Genomic_DNA"/>
</dbReference>
<reference evidence="1" key="1">
    <citation type="submission" date="2023-03" db="EMBL/GenBank/DDBJ databases">
        <title>Massive genome expansion in bonnet fungi (Mycena s.s.) driven by repeated elements and novel gene families across ecological guilds.</title>
        <authorList>
            <consortium name="Lawrence Berkeley National Laboratory"/>
            <person name="Harder C.B."/>
            <person name="Miyauchi S."/>
            <person name="Viragh M."/>
            <person name="Kuo A."/>
            <person name="Thoen E."/>
            <person name="Andreopoulos B."/>
            <person name="Lu D."/>
            <person name="Skrede I."/>
            <person name="Drula E."/>
            <person name="Henrissat B."/>
            <person name="Morin E."/>
            <person name="Kohler A."/>
            <person name="Barry K."/>
            <person name="LaButti K."/>
            <person name="Morin E."/>
            <person name="Salamov A."/>
            <person name="Lipzen A."/>
            <person name="Mereny Z."/>
            <person name="Hegedus B."/>
            <person name="Baldrian P."/>
            <person name="Stursova M."/>
            <person name="Weitz H."/>
            <person name="Taylor A."/>
            <person name="Grigoriev I.V."/>
            <person name="Nagy L.G."/>
            <person name="Martin F."/>
            <person name="Kauserud H."/>
        </authorList>
    </citation>
    <scope>NUCLEOTIDE SEQUENCE</scope>
    <source>
        <strain evidence="1">CBHHK002</strain>
    </source>
</reference>
<dbReference type="AlphaFoldDB" id="A0AAD7AIF0"/>
<keyword evidence="2" id="KW-1185">Reference proteome</keyword>
<evidence type="ECO:0000313" key="2">
    <source>
        <dbReference type="Proteomes" id="UP001218218"/>
    </source>
</evidence>
<evidence type="ECO:0000313" key="1">
    <source>
        <dbReference type="EMBL" id="KAJ7359541.1"/>
    </source>
</evidence>
<accession>A0AAD7AIF0</accession>
<protein>
    <submittedName>
        <fullName evidence="1">Uncharacterized protein</fullName>
    </submittedName>
</protein>
<sequence>MSAVGHVFADHFPPLVQALRELEFSGITSAGIARVLATWFSDVVLPKVTACVEDLDIDLFTRALFAGVGPLIVFQAFDEENFEARDKDGHIRCIQYVNEDLTLPAHAVWEQLSIHCNLHRTVRKSG</sequence>
<organism evidence="1 2">
    <name type="scientific">Mycena albidolilacea</name>
    <dbReference type="NCBI Taxonomy" id="1033008"/>
    <lineage>
        <taxon>Eukaryota</taxon>
        <taxon>Fungi</taxon>
        <taxon>Dikarya</taxon>
        <taxon>Basidiomycota</taxon>
        <taxon>Agaricomycotina</taxon>
        <taxon>Agaricomycetes</taxon>
        <taxon>Agaricomycetidae</taxon>
        <taxon>Agaricales</taxon>
        <taxon>Marasmiineae</taxon>
        <taxon>Mycenaceae</taxon>
        <taxon>Mycena</taxon>
    </lineage>
</organism>
<proteinExistence type="predicted"/>
<name>A0AAD7AIF0_9AGAR</name>
<dbReference type="Proteomes" id="UP001218218">
    <property type="component" value="Unassembled WGS sequence"/>
</dbReference>